<keyword evidence="1" id="KW-0677">Repeat</keyword>
<evidence type="ECO:0000256" key="3">
    <source>
        <dbReference type="PROSITE-ProRule" id="PRU00023"/>
    </source>
</evidence>
<dbReference type="EMBL" id="HACM01001651">
    <property type="protein sequence ID" value="CRZ02093.1"/>
    <property type="molecule type" value="Transcribed_RNA"/>
</dbReference>
<reference evidence="4" key="1">
    <citation type="submission" date="2015-04" db="EMBL/GenBank/DDBJ databases">
        <title>The genome sequence of the plant pathogenic Rhizarian Plasmodiophora brassicae reveals insights in its biotrophic life cycle and the origin of chitin synthesis.</title>
        <authorList>
            <person name="Schwelm A."/>
            <person name="Fogelqvist J."/>
            <person name="Knaust A."/>
            <person name="Julke S."/>
            <person name="Lilja T."/>
            <person name="Dhandapani V."/>
            <person name="Bonilla-Rosso G."/>
            <person name="Karlsson M."/>
            <person name="Shevchenko A."/>
            <person name="Choi S.R."/>
            <person name="Kim H.G."/>
            <person name="Park J.Y."/>
            <person name="Lim Y.P."/>
            <person name="Ludwig-Muller J."/>
            <person name="Dixelius C."/>
        </authorList>
    </citation>
    <scope>NUCLEOTIDE SEQUENCE</scope>
    <source>
        <tissue evidence="4">Potato root galls</tissue>
    </source>
</reference>
<dbReference type="PANTHER" id="PTHR24166">
    <property type="entry name" value="ROLLING PEBBLES, ISOFORM B"/>
    <property type="match status" value="1"/>
</dbReference>
<dbReference type="PANTHER" id="PTHR24166:SF48">
    <property type="entry name" value="PROTEIN VAPYRIN"/>
    <property type="match status" value="1"/>
</dbReference>
<dbReference type="Pfam" id="PF12796">
    <property type="entry name" value="Ank_2"/>
    <property type="match status" value="2"/>
</dbReference>
<evidence type="ECO:0000256" key="1">
    <source>
        <dbReference type="ARBA" id="ARBA00022737"/>
    </source>
</evidence>
<dbReference type="InterPro" id="IPR002110">
    <property type="entry name" value="Ankyrin_rpt"/>
</dbReference>
<accession>A0A0H5QJB5</accession>
<dbReference type="AlphaFoldDB" id="A0A0H5QJB5"/>
<protein>
    <submittedName>
        <fullName evidence="4">Uncharacterized protein</fullName>
    </submittedName>
</protein>
<dbReference type="SMART" id="SM00248">
    <property type="entry name" value="ANK"/>
    <property type="match status" value="7"/>
</dbReference>
<dbReference type="PROSITE" id="PS50088">
    <property type="entry name" value="ANK_REPEAT"/>
    <property type="match status" value="2"/>
</dbReference>
<sequence>MINSNSAPLQADEYNRTPLHFACDALTAERLVKDGADPEAKDVFGMSALHLSVCAANLGVCRFLVHLRSSLLSDRDLAGNMPIHWANNREILQFLLDARSDLSAKNNHGQTPAMRCCVRGDLPSVITILEHFYDVNSADSKGMTMLMVASELGHGKIVDLLLEKNADVNRKDMSGWTALHFASLGAWPQHETHPLIMKALLEHGADPNAIELSAGWRPLHVATDACAVRVLHEFNADLDAVDNNGRAAVHYLNADSVAELLSRKAKLDVRDKYGRTPMHLAAHFEKVVILQAVGLDLNAVDNDGKTPLDWAHDRPDVEATLKSLGAKPGAELRHSRTCCLL</sequence>
<dbReference type="InterPro" id="IPR050889">
    <property type="entry name" value="Dendritic_Spine_Reg/Scaffold"/>
</dbReference>
<dbReference type="PROSITE" id="PS50297">
    <property type="entry name" value="ANK_REP_REGION"/>
    <property type="match status" value="1"/>
</dbReference>
<evidence type="ECO:0000313" key="4">
    <source>
        <dbReference type="EMBL" id="CRZ02093.1"/>
    </source>
</evidence>
<organism evidence="4">
    <name type="scientific">Spongospora subterranea</name>
    <dbReference type="NCBI Taxonomy" id="70186"/>
    <lineage>
        <taxon>Eukaryota</taxon>
        <taxon>Sar</taxon>
        <taxon>Rhizaria</taxon>
        <taxon>Endomyxa</taxon>
        <taxon>Phytomyxea</taxon>
        <taxon>Plasmodiophorida</taxon>
        <taxon>Plasmodiophoridae</taxon>
        <taxon>Spongospora</taxon>
    </lineage>
</organism>
<dbReference type="Gene3D" id="1.25.40.20">
    <property type="entry name" value="Ankyrin repeat-containing domain"/>
    <property type="match status" value="3"/>
</dbReference>
<keyword evidence="2 3" id="KW-0040">ANK repeat</keyword>
<dbReference type="SUPFAM" id="SSF48403">
    <property type="entry name" value="Ankyrin repeat"/>
    <property type="match status" value="1"/>
</dbReference>
<dbReference type="InterPro" id="IPR036770">
    <property type="entry name" value="Ankyrin_rpt-contain_sf"/>
</dbReference>
<feature type="repeat" description="ANK" evidence="3">
    <location>
        <begin position="174"/>
        <end position="212"/>
    </location>
</feature>
<proteinExistence type="predicted"/>
<dbReference type="Pfam" id="PF00023">
    <property type="entry name" value="Ank"/>
    <property type="match status" value="2"/>
</dbReference>
<evidence type="ECO:0000256" key="2">
    <source>
        <dbReference type="ARBA" id="ARBA00023043"/>
    </source>
</evidence>
<feature type="repeat" description="ANK" evidence="3">
    <location>
        <begin position="141"/>
        <end position="173"/>
    </location>
</feature>
<name>A0A0H5QJB5_9EUKA</name>